<evidence type="ECO:0000256" key="1">
    <source>
        <dbReference type="ARBA" id="ARBA00010211"/>
    </source>
</evidence>
<dbReference type="Proteomes" id="UP000679749">
    <property type="component" value="Unassembled WGS sequence"/>
</dbReference>
<evidence type="ECO:0000259" key="3">
    <source>
        <dbReference type="Pfam" id="PF01557"/>
    </source>
</evidence>
<dbReference type="FunFam" id="3.90.850.10:FF:000002">
    <property type="entry name" value="2-hydroxyhepta-2,4-diene-1,7-dioate isomerase"/>
    <property type="match status" value="1"/>
</dbReference>
<comment type="similarity">
    <text evidence="1">Belongs to the FAH family.</text>
</comment>
<keyword evidence="2" id="KW-0479">Metal-binding</keyword>
<gene>
    <name evidence="4" type="ORF">KHA99_01190</name>
</gene>
<evidence type="ECO:0000313" key="4">
    <source>
        <dbReference type="EMBL" id="MBS4211062.1"/>
    </source>
</evidence>
<evidence type="ECO:0000256" key="2">
    <source>
        <dbReference type="ARBA" id="ARBA00022723"/>
    </source>
</evidence>
<dbReference type="AlphaFoldDB" id="A0A942YSP0"/>
<dbReference type="InterPro" id="IPR036663">
    <property type="entry name" value="Fumarylacetoacetase_C_sf"/>
</dbReference>
<keyword evidence="5" id="KW-1185">Reference proteome</keyword>
<organism evidence="4 5">
    <name type="scientific">Neobacillus rhizophilus</name>
    <dbReference type="NCBI Taxonomy" id="2833579"/>
    <lineage>
        <taxon>Bacteria</taxon>
        <taxon>Bacillati</taxon>
        <taxon>Bacillota</taxon>
        <taxon>Bacilli</taxon>
        <taxon>Bacillales</taxon>
        <taxon>Bacillaceae</taxon>
        <taxon>Neobacillus</taxon>
    </lineage>
</organism>
<dbReference type="GO" id="GO:0016787">
    <property type="term" value="F:hydrolase activity"/>
    <property type="evidence" value="ECO:0007669"/>
    <property type="project" value="UniProtKB-KW"/>
</dbReference>
<protein>
    <submittedName>
        <fullName evidence="4">Fumarylacetoacetate hydrolase family protein</fullName>
    </submittedName>
</protein>
<accession>A0A942YSP0</accession>
<proteinExistence type="inferred from homology"/>
<sequence length="283" mass="31312">MKLLTFKKDNEVKLGVKTDKGILDLNKAGLDLNLEELVKNENGLSLVKEIINNTGSENYVSEAEIEFLPPLLNPEKIICVGLNYQSHVEEAKLVNVPENPVLFSKFNNALAAHSENIPLPKVGEKFDFEAELVMVIGKEAKDVSEEEALSYVFGYTAGNDLSVRDLQFLTGQWLIGKSPDGFAPIGPYVVPAEEIDPFNLNIECKVNGEVRQSSNTKHMIFNCAKIVSYISRHMTLKPGDLIFTGTPEGVILGLPENEQIWLKPGDEMEVTIENIGTLRNVIA</sequence>
<dbReference type="PANTHER" id="PTHR42796">
    <property type="entry name" value="FUMARYLACETOACETATE HYDROLASE DOMAIN-CONTAINING PROTEIN 2A-RELATED"/>
    <property type="match status" value="1"/>
</dbReference>
<dbReference type="GO" id="GO:0019752">
    <property type="term" value="P:carboxylic acid metabolic process"/>
    <property type="evidence" value="ECO:0007669"/>
    <property type="project" value="UniProtKB-ARBA"/>
</dbReference>
<dbReference type="EMBL" id="JAGYPF010000001">
    <property type="protein sequence ID" value="MBS4211062.1"/>
    <property type="molecule type" value="Genomic_DNA"/>
</dbReference>
<name>A0A942YSP0_9BACI</name>
<dbReference type="Gene3D" id="3.90.850.10">
    <property type="entry name" value="Fumarylacetoacetase-like, C-terminal domain"/>
    <property type="match status" value="1"/>
</dbReference>
<dbReference type="GO" id="GO:0016853">
    <property type="term" value="F:isomerase activity"/>
    <property type="evidence" value="ECO:0007669"/>
    <property type="project" value="UniProtKB-ARBA"/>
</dbReference>
<dbReference type="SUPFAM" id="SSF56529">
    <property type="entry name" value="FAH"/>
    <property type="match status" value="1"/>
</dbReference>
<reference evidence="4" key="1">
    <citation type="submission" date="2021-05" db="EMBL/GenBank/DDBJ databases">
        <title>Novel Bacillus species.</title>
        <authorList>
            <person name="Liu G."/>
        </authorList>
    </citation>
    <scope>NUCLEOTIDE SEQUENCE</scope>
    <source>
        <strain evidence="4">FJAT-49825</strain>
    </source>
</reference>
<dbReference type="RefSeq" id="WP_213115607.1">
    <property type="nucleotide sequence ID" value="NZ_JAGYPF010000001.1"/>
</dbReference>
<feature type="domain" description="Fumarylacetoacetase-like C-terminal" evidence="3">
    <location>
        <begin position="76"/>
        <end position="282"/>
    </location>
</feature>
<dbReference type="Pfam" id="PF01557">
    <property type="entry name" value="FAA_hydrolase"/>
    <property type="match status" value="1"/>
</dbReference>
<comment type="caution">
    <text evidence="4">The sequence shown here is derived from an EMBL/GenBank/DDBJ whole genome shotgun (WGS) entry which is preliminary data.</text>
</comment>
<dbReference type="PANTHER" id="PTHR42796:SF4">
    <property type="entry name" value="FUMARYLACETOACETATE HYDROLASE DOMAIN-CONTAINING PROTEIN 2A"/>
    <property type="match status" value="1"/>
</dbReference>
<dbReference type="InterPro" id="IPR011234">
    <property type="entry name" value="Fumarylacetoacetase-like_C"/>
</dbReference>
<dbReference type="InterPro" id="IPR051121">
    <property type="entry name" value="FAH"/>
</dbReference>
<dbReference type="GO" id="GO:0046872">
    <property type="term" value="F:metal ion binding"/>
    <property type="evidence" value="ECO:0007669"/>
    <property type="project" value="UniProtKB-KW"/>
</dbReference>
<keyword evidence="4" id="KW-0378">Hydrolase</keyword>
<evidence type="ECO:0000313" key="5">
    <source>
        <dbReference type="Proteomes" id="UP000679749"/>
    </source>
</evidence>